<evidence type="ECO:0000313" key="2">
    <source>
        <dbReference type="Proteomes" id="UP001367508"/>
    </source>
</evidence>
<gene>
    <name evidence="1" type="ORF">VNO77_48772</name>
</gene>
<protein>
    <submittedName>
        <fullName evidence="1">Uncharacterized protein</fullName>
    </submittedName>
</protein>
<reference evidence="1 2" key="1">
    <citation type="submission" date="2024-01" db="EMBL/GenBank/DDBJ databases">
        <title>The genomes of 5 underutilized Papilionoideae crops provide insights into root nodulation and disease resistanc.</title>
        <authorList>
            <person name="Jiang F."/>
        </authorList>
    </citation>
    <scope>NUCLEOTIDE SEQUENCE [LARGE SCALE GENOMIC DNA]</scope>
    <source>
        <strain evidence="1">LVBAO_FW01</strain>
        <tissue evidence="1">Leaves</tissue>
    </source>
</reference>
<keyword evidence="2" id="KW-1185">Reference proteome</keyword>
<dbReference type="Proteomes" id="UP001367508">
    <property type="component" value="Unassembled WGS sequence"/>
</dbReference>
<comment type="caution">
    <text evidence="1">The sequence shown here is derived from an EMBL/GenBank/DDBJ whole genome shotgun (WGS) entry which is preliminary data.</text>
</comment>
<sequence length="89" mass="10633">MKEIKKPNPDHNERFPCFYSQSLMRFESQRKEGDMAKLVDATDLIGLSFGMETYQVRTFKFRETLEFTMGNPEPNPIFRRQRKVQKARI</sequence>
<name>A0AAN9JFC5_CANGL</name>
<accession>A0AAN9JFC5</accession>
<organism evidence="1 2">
    <name type="scientific">Canavalia gladiata</name>
    <name type="common">Sword bean</name>
    <name type="synonym">Dolichos gladiatus</name>
    <dbReference type="NCBI Taxonomy" id="3824"/>
    <lineage>
        <taxon>Eukaryota</taxon>
        <taxon>Viridiplantae</taxon>
        <taxon>Streptophyta</taxon>
        <taxon>Embryophyta</taxon>
        <taxon>Tracheophyta</taxon>
        <taxon>Spermatophyta</taxon>
        <taxon>Magnoliopsida</taxon>
        <taxon>eudicotyledons</taxon>
        <taxon>Gunneridae</taxon>
        <taxon>Pentapetalae</taxon>
        <taxon>rosids</taxon>
        <taxon>fabids</taxon>
        <taxon>Fabales</taxon>
        <taxon>Fabaceae</taxon>
        <taxon>Papilionoideae</taxon>
        <taxon>50 kb inversion clade</taxon>
        <taxon>NPAAA clade</taxon>
        <taxon>indigoferoid/millettioid clade</taxon>
        <taxon>Phaseoleae</taxon>
        <taxon>Canavalia</taxon>
    </lineage>
</organism>
<dbReference type="EMBL" id="JAYMYQ010000050">
    <property type="protein sequence ID" value="KAK7297206.1"/>
    <property type="molecule type" value="Genomic_DNA"/>
</dbReference>
<evidence type="ECO:0000313" key="1">
    <source>
        <dbReference type="EMBL" id="KAK7297206.1"/>
    </source>
</evidence>
<dbReference type="AlphaFoldDB" id="A0AAN9JFC5"/>
<proteinExistence type="predicted"/>